<comment type="caution">
    <text evidence="2">The sequence shown here is derived from an EMBL/GenBank/DDBJ whole genome shotgun (WGS) entry which is preliminary data.</text>
</comment>
<gene>
    <name evidence="2" type="ORF">mPipKuh1_010207</name>
</gene>
<evidence type="ECO:0000313" key="3">
    <source>
        <dbReference type="Proteomes" id="UP000558488"/>
    </source>
</evidence>
<dbReference type="Proteomes" id="UP000558488">
    <property type="component" value="Unassembled WGS sequence"/>
</dbReference>
<feature type="region of interest" description="Disordered" evidence="1">
    <location>
        <begin position="130"/>
        <end position="180"/>
    </location>
</feature>
<evidence type="ECO:0000313" key="2">
    <source>
        <dbReference type="EMBL" id="KAF6281669.1"/>
    </source>
</evidence>
<reference evidence="2 3" key="1">
    <citation type="journal article" date="2020" name="Nature">
        <title>Six reference-quality genomes reveal evolution of bat adaptations.</title>
        <authorList>
            <person name="Jebb D."/>
            <person name="Huang Z."/>
            <person name="Pippel M."/>
            <person name="Hughes G.M."/>
            <person name="Lavrichenko K."/>
            <person name="Devanna P."/>
            <person name="Winkler S."/>
            <person name="Jermiin L.S."/>
            <person name="Skirmuntt E.C."/>
            <person name="Katzourakis A."/>
            <person name="Burkitt-Gray L."/>
            <person name="Ray D.A."/>
            <person name="Sullivan K.A.M."/>
            <person name="Roscito J.G."/>
            <person name="Kirilenko B.M."/>
            <person name="Davalos L.M."/>
            <person name="Corthals A.P."/>
            <person name="Power M.L."/>
            <person name="Jones G."/>
            <person name="Ransome R.D."/>
            <person name="Dechmann D.K.N."/>
            <person name="Locatelli A.G."/>
            <person name="Puechmaille S.J."/>
            <person name="Fedrigo O."/>
            <person name="Jarvis E.D."/>
            <person name="Hiller M."/>
            <person name="Vernes S.C."/>
            <person name="Myers E.W."/>
            <person name="Teeling E.C."/>
        </authorList>
    </citation>
    <scope>NUCLEOTIDE SEQUENCE [LARGE SCALE GENOMIC DNA]</scope>
    <source>
        <strain evidence="2">MPipKuh1</strain>
        <tissue evidence="2">Flight muscle</tissue>
    </source>
</reference>
<feature type="compositionally biased region" description="Pro residues" evidence="1">
    <location>
        <begin position="144"/>
        <end position="159"/>
    </location>
</feature>
<accession>A0A7J7RZW2</accession>
<feature type="region of interest" description="Disordered" evidence="1">
    <location>
        <begin position="66"/>
        <end position="108"/>
    </location>
</feature>
<evidence type="ECO:0000256" key="1">
    <source>
        <dbReference type="SAM" id="MobiDB-lite"/>
    </source>
</evidence>
<proteinExistence type="predicted"/>
<keyword evidence="3" id="KW-1185">Reference proteome</keyword>
<protein>
    <submittedName>
        <fullName evidence="2">Uncharacterized protein</fullName>
    </submittedName>
</protein>
<dbReference type="AlphaFoldDB" id="A0A7J7RZW2"/>
<organism evidence="2 3">
    <name type="scientific">Pipistrellus kuhlii</name>
    <name type="common">Kuhl's pipistrelle</name>
    <dbReference type="NCBI Taxonomy" id="59472"/>
    <lineage>
        <taxon>Eukaryota</taxon>
        <taxon>Metazoa</taxon>
        <taxon>Chordata</taxon>
        <taxon>Craniata</taxon>
        <taxon>Vertebrata</taxon>
        <taxon>Euteleostomi</taxon>
        <taxon>Mammalia</taxon>
        <taxon>Eutheria</taxon>
        <taxon>Laurasiatheria</taxon>
        <taxon>Chiroptera</taxon>
        <taxon>Yangochiroptera</taxon>
        <taxon>Vespertilionidae</taxon>
        <taxon>Pipistrellus</taxon>
    </lineage>
</organism>
<dbReference type="EMBL" id="JACAGB010000056">
    <property type="protein sequence ID" value="KAF6281669.1"/>
    <property type="molecule type" value="Genomic_DNA"/>
</dbReference>
<name>A0A7J7RZW2_PIPKU</name>
<sequence>MEISTPVLFPALFSAPPSSQHKGFVLGWAAGWRGEAPPATPTATDGGQSFQGTVPPGNWNCHPIRQGPEFLSGEGKGRNGSSHHPVRALKPGSSGGGPEQAQRQLTGSATSAPLSWSIFYIHFSQLPRGRSDCEREAGMTPRALPLPNPLSSPRIPAPPTSSEVLPPKQQLGWGQMEPRP</sequence>